<sequence length="74" mass="8523">MVTSSSHPQLVGAEDCIKIVFPVETSRPGLRTFRAWQAKGFIPVHKIGRRTYFDPDQVRAALERRFRIDPIEAR</sequence>
<name>A0ABW2L1C6_9BACT</name>
<gene>
    <name evidence="1" type="ORF">ACFQY0_03015</name>
</gene>
<evidence type="ECO:0000313" key="2">
    <source>
        <dbReference type="Proteomes" id="UP001596472"/>
    </source>
</evidence>
<evidence type="ECO:0000313" key="1">
    <source>
        <dbReference type="EMBL" id="MFC7336136.1"/>
    </source>
</evidence>
<dbReference type="EMBL" id="JBHTBS010000001">
    <property type="protein sequence ID" value="MFC7336136.1"/>
    <property type="molecule type" value="Genomic_DNA"/>
</dbReference>
<comment type="caution">
    <text evidence="1">The sequence shown here is derived from an EMBL/GenBank/DDBJ whole genome shotgun (WGS) entry which is preliminary data.</text>
</comment>
<dbReference type="RefSeq" id="WP_379708950.1">
    <property type="nucleotide sequence ID" value="NZ_JBHTBS010000001.1"/>
</dbReference>
<reference evidence="2" key="1">
    <citation type="journal article" date="2019" name="Int. J. Syst. Evol. Microbiol.">
        <title>The Global Catalogue of Microorganisms (GCM) 10K type strain sequencing project: providing services to taxonomists for standard genome sequencing and annotation.</title>
        <authorList>
            <consortium name="The Broad Institute Genomics Platform"/>
            <consortium name="The Broad Institute Genome Sequencing Center for Infectious Disease"/>
            <person name="Wu L."/>
            <person name="Ma J."/>
        </authorList>
    </citation>
    <scope>NUCLEOTIDE SEQUENCE [LARGE SCALE GENOMIC DNA]</scope>
    <source>
        <strain evidence="2">CGMCC 4.1467</strain>
    </source>
</reference>
<keyword evidence="2" id="KW-1185">Reference proteome</keyword>
<dbReference type="Proteomes" id="UP001596472">
    <property type="component" value="Unassembled WGS sequence"/>
</dbReference>
<evidence type="ECO:0008006" key="3">
    <source>
        <dbReference type="Google" id="ProtNLM"/>
    </source>
</evidence>
<organism evidence="1 2">
    <name type="scientific">Haloferula chungangensis</name>
    <dbReference type="NCBI Taxonomy" id="1048331"/>
    <lineage>
        <taxon>Bacteria</taxon>
        <taxon>Pseudomonadati</taxon>
        <taxon>Verrucomicrobiota</taxon>
        <taxon>Verrucomicrobiia</taxon>
        <taxon>Verrucomicrobiales</taxon>
        <taxon>Verrucomicrobiaceae</taxon>
        <taxon>Haloferula</taxon>
    </lineage>
</organism>
<accession>A0ABW2L1C6</accession>
<protein>
    <recommendedName>
        <fullName evidence="3">MerR family transcriptional regulator</fullName>
    </recommendedName>
</protein>
<proteinExistence type="predicted"/>